<accession>A0A6M0RPN7</accession>
<dbReference type="InterPro" id="IPR013656">
    <property type="entry name" value="PAS_4"/>
</dbReference>
<dbReference type="Gene3D" id="1.10.287.130">
    <property type="match status" value="1"/>
</dbReference>
<dbReference type="Gene3D" id="3.30.450.20">
    <property type="entry name" value="PAS domain"/>
    <property type="match status" value="1"/>
</dbReference>
<feature type="transmembrane region" description="Helical" evidence="11">
    <location>
        <begin position="6"/>
        <end position="23"/>
    </location>
</feature>
<sequence length="839" mass="93301">MKYKPIILSAAIGALLVWIGLLVKGRSVNGAPHVLYQGHLSEQLQQDLSVNETVLKNRQSLQPSSKELAQELKQIDKLHGELQNIPNFLSNRSSQQLQGILDDYGDSVTAKAELAEQFQAQNLVIKDTLSALLTLNKDIKTAGSEKVGKQTYPAVTDLLEQIVIYTFAPSEVSLTELQGQIDQLQALVDAGNVRDRATAERVLNYSRIILEQKPQIDQLSQSLLALPTTQQLQNLSNTYEDAYSKAHTRAKLFQLAALLWSIGMVGVPIYFKLKKQQSHKAEKITNFLSESLDDAFIDVDNQWVITYANAHAAKDLDKSPDELIGQTLWSALPPELGKDQEHYYKEACNQQSTVTFEARLILKSRWLEFRLSPSMDGLSIFWKDISTHKKAEFQLALSLEANDEALRKAHEAQKKAEAERLKAEVERLKAEEASQAKSEFLANMSHELRTPLNAIIGYSEMLEEDAEDLGQDGFIPELQKIHGAGKHLLGLINDVLDLSKVEAGRMEMYLETFNIKPLVQDVAATMQPMIAKNNNTLKIQYSDDIDKMHADPVKVRQSLFNLLSNASKFTQNGTITVNVTSTQTDNNSYIDFCIQDTGIGMMPEQLQKVFNAFSQADSSTTRKYGGTGLGLTITKRFVQMMGGNVNVQSEVGKGTTFTIQIPKTIQEITRPLSDKIITEPTIESTSPPPHTNGHSPESTADIFNFSLIKAPCSGCVLVIDEDTTTCELIWKTLVSQGFFVVLTHNSRKGAKMADQLLPDLIILDPMILDMNGWRMIEAIRQNSNPRKMPIILQTSTAAQNHGVSPDAADYLSKPINPEILLTVVNKYLQESDPTIPALI</sequence>
<comment type="caution">
    <text evidence="15">The sequence shown here is derived from an EMBL/GenBank/DDBJ whole genome shotgun (WGS) entry which is preliminary data.</text>
</comment>
<evidence type="ECO:0000256" key="9">
    <source>
        <dbReference type="PROSITE-ProRule" id="PRU00169"/>
    </source>
</evidence>
<dbReference type="CDD" id="cd00130">
    <property type="entry name" value="PAS"/>
    <property type="match status" value="1"/>
</dbReference>
<feature type="domain" description="Histidine kinase" evidence="12">
    <location>
        <begin position="443"/>
        <end position="665"/>
    </location>
</feature>
<evidence type="ECO:0000313" key="15">
    <source>
        <dbReference type="EMBL" id="NEZ57733.1"/>
    </source>
</evidence>
<feature type="domain" description="PAS" evidence="14">
    <location>
        <begin position="280"/>
        <end position="335"/>
    </location>
</feature>
<evidence type="ECO:0000256" key="10">
    <source>
        <dbReference type="SAM" id="Coils"/>
    </source>
</evidence>
<evidence type="ECO:0000256" key="1">
    <source>
        <dbReference type="ARBA" id="ARBA00000085"/>
    </source>
</evidence>
<dbReference type="SMART" id="SM00448">
    <property type="entry name" value="REC"/>
    <property type="match status" value="1"/>
</dbReference>
<dbReference type="Gene3D" id="3.40.50.2300">
    <property type="match status" value="1"/>
</dbReference>
<evidence type="ECO:0000256" key="11">
    <source>
        <dbReference type="SAM" id="Phobius"/>
    </source>
</evidence>
<evidence type="ECO:0000256" key="2">
    <source>
        <dbReference type="ARBA" id="ARBA00006402"/>
    </source>
</evidence>
<dbReference type="Pfam" id="PF02518">
    <property type="entry name" value="HATPase_c"/>
    <property type="match status" value="1"/>
</dbReference>
<keyword evidence="4 9" id="KW-0597">Phosphoprotein</keyword>
<evidence type="ECO:0000259" key="13">
    <source>
        <dbReference type="PROSITE" id="PS50110"/>
    </source>
</evidence>
<dbReference type="AlphaFoldDB" id="A0A6M0RPN7"/>
<evidence type="ECO:0000256" key="3">
    <source>
        <dbReference type="ARBA" id="ARBA00012438"/>
    </source>
</evidence>
<dbReference type="Proteomes" id="UP000481033">
    <property type="component" value="Unassembled WGS sequence"/>
</dbReference>
<dbReference type="InterPro" id="IPR036097">
    <property type="entry name" value="HisK_dim/P_sf"/>
</dbReference>
<dbReference type="InterPro" id="IPR011006">
    <property type="entry name" value="CheY-like_superfamily"/>
</dbReference>
<dbReference type="InterPro" id="IPR003661">
    <property type="entry name" value="HisK_dim/P_dom"/>
</dbReference>
<dbReference type="InterPro" id="IPR036890">
    <property type="entry name" value="HATPase_C_sf"/>
</dbReference>
<dbReference type="SMART" id="SM00387">
    <property type="entry name" value="HATPase_c"/>
    <property type="match status" value="1"/>
</dbReference>
<dbReference type="InterPro" id="IPR045812">
    <property type="entry name" value="DAHL"/>
</dbReference>
<dbReference type="InterPro" id="IPR000014">
    <property type="entry name" value="PAS"/>
</dbReference>
<evidence type="ECO:0000256" key="5">
    <source>
        <dbReference type="ARBA" id="ARBA00022679"/>
    </source>
</evidence>
<keyword evidence="11" id="KW-1133">Transmembrane helix</keyword>
<proteinExistence type="inferred from homology"/>
<comment type="catalytic activity">
    <reaction evidence="1">
        <text>ATP + protein L-histidine = ADP + protein N-phospho-L-histidine.</text>
        <dbReference type="EC" id="2.7.13.3"/>
    </reaction>
</comment>
<keyword evidence="11" id="KW-0812">Transmembrane</keyword>
<dbReference type="GO" id="GO:0000155">
    <property type="term" value="F:phosphorelay sensor kinase activity"/>
    <property type="evidence" value="ECO:0007669"/>
    <property type="project" value="InterPro"/>
</dbReference>
<keyword evidence="11" id="KW-0472">Membrane</keyword>
<dbReference type="SUPFAM" id="SSF52172">
    <property type="entry name" value="CheY-like"/>
    <property type="match status" value="1"/>
</dbReference>
<feature type="modified residue" description="4-aspartylphosphate" evidence="9">
    <location>
        <position position="764"/>
    </location>
</feature>
<keyword evidence="7" id="KW-0902">Two-component regulatory system</keyword>
<dbReference type="InterPro" id="IPR001789">
    <property type="entry name" value="Sig_transdc_resp-reg_receiver"/>
</dbReference>
<dbReference type="PANTHER" id="PTHR43047:SF72">
    <property type="entry name" value="OSMOSENSING HISTIDINE PROTEIN KINASE SLN1"/>
    <property type="match status" value="1"/>
</dbReference>
<dbReference type="InterPro" id="IPR035965">
    <property type="entry name" value="PAS-like_dom_sf"/>
</dbReference>
<dbReference type="PANTHER" id="PTHR43047">
    <property type="entry name" value="TWO-COMPONENT HISTIDINE PROTEIN KINASE"/>
    <property type="match status" value="1"/>
</dbReference>
<evidence type="ECO:0000259" key="12">
    <source>
        <dbReference type="PROSITE" id="PS50109"/>
    </source>
</evidence>
<feature type="transmembrane region" description="Helical" evidence="11">
    <location>
        <begin position="252"/>
        <end position="271"/>
    </location>
</feature>
<dbReference type="SMART" id="SM00091">
    <property type="entry name" value="PAS"/>
    <property type="match status" value="1"/>
</dbReference>
<evidence type="ECO:0000256" key="8">
    <source>
        <dbReference type="ARBA" id="ARBA00074306"/>
    </source>
</evidence>
<evidence type="ECO:0000256" key="6">
    <source>
        <dbReference type="ARBA" id="ARBA00022777"/>
    </source>
</evidence>
<dbReference type="SUPFAM" id="SSF55874">
    <property type="entry name" value="ATPase domain of HSP90 chaperone/DNA topoisomerase II/histidine kinase"/>
    <property type="match status" value="1"/>
</dbReference>
<evidence type="ECO:0000259" key="14">
    <source>
        <dbReference type="PROSITE" id="PS50112"/>
    </source>
</evidence>
<dbReference type="SUPFAM" id="SSF55785">
    <property type="entry name" value="PYP-like sensor domain (PAS domain)"/>
    <property type="match status" value="1"/>
</dbReference>
<dbReference type="Gene3D" id="3.30.565.10">
    <property type="entry name" value="Histidine kinase-like ATPase, C-terminal domain"/>
    <property type="match status" value="1"/>
</dbReference>
<dbReference type="SUPFAM" id="SSF47384">
    <property type="entry name" value="Homodimeric domain of signal transducing histidine kinase"/>
    <property type="match status" value="1"/>
</dbReference>
<dbReference type="SMART" id="SM00388">
    <property type="entry name" value="HisKA"/>
    <property type="match status" value="1"/>
</dbReference>
<dbReference type="PRINTS" id="PR00344">
    <property type="entry name" value="BCTRLSENSOR"/>
</dbReference>
<gene>
    <name evidence="15" type="ORF">DXZ20_19125</name>
</gene>
<dbReference type="GO" id="GO:0005886">
    <property type="term" value="C:plasma membrane"/>
    <property type="evidence" value="ECO:0007669"/>
    <property type="project" value="TreeGrafter"/>
</dbReference>
<keyword evidence="10" id="KW-0175">Coiled coil</keyword>
<dbReference type="PROSITE" id="PS50110">
    <property type="entry name" value="RESPONSE_REGULATORY"/>
    <property type="match status" value="1"/>
</dbReference>
<dbReference type="NCBIfam" id="TIGR00229">
    <property type="entry name" value="sensory_box"/>
    <property type="match status" value="1"/>
</dbReference>
<dbReference type="RefSeq" id="WP_163699885.1">
    <property type="nucleotide sequence ID" value="NZ_QXHD01000004.1"/>
</dbReference>
<dbReference type="CDD" id="cd00082">
    <property type="entry name" value="HisKA"/>
    <property type="match status" value="1"/>
</dbReference>
<dbReference type="Pfam" id="PF00512">
    <property type="entry name" value="HisKA"/>
    <property type="match status" value="1"/>
</dbReference>
<dbReference type="Pfam" id="PF19443">
    <property type="entry name" value="DAHL"/>
    <property type="match status" value="1"/>
</dbReference>
<dbReference type="Pfam" id="PF08448">
    <property type="entry name" value="PAS_4"/>
    <property type="match status" value="1"/>
</dbReference>
<evidence type="ECO:0000256" key="7">
    <source>
        <dbReference type="ARBA" id="ARBA00023012"/>
    </source>
</evidence>
<dbReference type="FunFam" id="3.30.565.10:FF:000010">
    <property type="entry name" value="Sensor histidine kinase RcsC"/>
    <property type="match status" value="1"/>
</dbReference>
<dbReference type="PROSITE" id="PS50112">
    <property type="entry name" value="PAS"/>
    <property type="match status" value="1"/>
</dbReference>
<feature type="coiled-coil region" evidence="10">
    <location>
        <begin position="399"/>
        <end position="438"/>
    </location>
</feature>
<evidence type="ECO:0000313" key="16">
    <source>
        <dbReference type="Proteomes" id="UP000481033"/>
    </source>
</evidence>
<dbReference type="CDD" id="cd16922">
    <property type="entry name" value="HATPase_EvgS-ArcB-TorS-like"/>
    <property type="match status" value="1"/>
</dbReference>
<keyword evidence="16" id="KW-1185">Reference proteome</keyword>
<comment type="similarity">
    <text evidence="2">In the N-terminal section; belongs to the phytochrome family.</text>
</comment>
<keyword evidence="6" id="KW-0418">Kinase</keyword>
<dbReference type="InterPro" id="IPR003594">
    <property type="entry name" value="HATPase_dom"/>
</dbReference>
<dbReference type="InterPro" id="IPR004358">
    <property type="entry name" value="Sig_transdc_His_kin-like_C"/>
</dbReference>
<keyword evidence="5" id="KW-0808">Transferase</keyword>
<organism evidence="15 16">
    <name type="scientific">Adonisia turfae CCMR0081</name>
    <dbReference type="NCBI Taxonomy" id="2292702"/>
    <lineage>
        <taxon>Bacteria</taxon>
        <taxon>Bacillati</taxon>
        <taxon>Cyanobacteriota</taxon>
        <taxon>Adonisia</taxon>
        <taxon>Adonisia turfae</taxon>
    </lineage>
</organism>
<dbReference type="InterPro" id="IPR005467">
    <property type="entry name" value="His_kinase_dom"/>
</dbReference>
<dbReference type="PROSITE" id="PS50109">
    <property type="entry name" value="HIS_KIN"/>
    <property type="match status" value="1"/>
</dbReference>
<evidence type="ECO:0000256" key="4">
    <source>
        <dbReference type="ARBA" id="ARBA00022553"/>
    </source>
</evidence>
<dbReference type="EMBL" id="QXHD01000004">
    <property type="protein sequence ID" value="NEZ57733.1"/>
    <property type="molecule type" value="Genomic_DNA"/>
</dbReference>
<name>A0A6M0RPN7_9CYAN</name>
<dbReference type="Pfam" id="PF00072">
    <property type="entry name" value="Response_reg"/>
    <property type="match status" value="1"/>
</dbReference>
<dbReference type="GO" id="GO:0009927">
    <property type="term" value="F:histidine phosphotransfer kinase activity"/>
    <property type="evidence" value="ECO:0007669"/>
    <property type="project" value="TreeGrafter"/>
</dbReference>
<feature type="domain" description="Response regulatory" evidence="13">
    <location>
        <begin position="715"/>
        <end position="828"/>
    </location>
</feature>
<reference evidence="15 16" key="1">
    <citation type="journal article" date="2020" name="Microb. Ecol.">
        <title>Ecogenomics of the Marine Benthic Filamentous Cyanobacterium Adonisia.</title>
        <authorList>
            <person name="Walter J.M."/>
            <person name="Coutinho F.H."/>
            <person name="Leomil L."/>
            <person name="Hargreaves P.I."/>
            <person name="Campeao M.E."/>
            <person name="Vieira V.V."/>
            <person name="Silva B.S."/>
            <person name="Fistarol G.O."/>
            <person name="Salomon P.S."/>
            <person name="Sawabe T."/>
            <person name="Mino S."/>
            <person name="Hosokawa M."/>
            <person name="Miyashita H."/>
            <person name="Maruyama F."/>
            <person name="van Verk M.C."/>
            <person name="Dutilh B.E."/>
            <person name="Thompson C.C."/>
            <person name="Thompson F.L."/>
        </authorList>
    </citation>
    <scope>NUCLEOTIDE SEQUENCE [LARGE SCALE GENOMIC DNA]</scope>
    <source>
        <strain evidence="15 16">CCMR0081</strain>
    </source>
</reference>
<dbReference type="EC" id="2.7.13.3" evidence="3"/>
<protein>
    <recommendedName>
        <fullName evidence="8">Circadian input-output histidine kinase CikA</fullName>
        <ecNumber evidence="3">2.7.13.3</ecNumber>
    </recommendedName>
</protein>